<gene>
    <name evidence="1" type="ORF">LCGC14_1239940</name>
</gene>
<proteinExistence type="predicted"/>
<dbReference type="EMBL" id="LAZR01006688">
    <property type="protein sequence ID" value="KKM90316.1"/>
    <property type="molecule type" value="Genomic_DNA"/>
</dbReference>
<reference evidence="1" key="1">
    <citation type="journal article" date="2015" name="Nature">
        <title>Complex archaea that bridge the gap between prokaryotes and eukaryotes.</title>
        <authorList>
            <person name="Spang A."/>
            <person name="Saw J.H."/>
            <person name="Jorgensen S.L."/>
            <person name="Zaremba-Niedzwiedzka K."/>
            <person name="Martijn J."/>
            <person name="Lind A.E."/>
            <person name="van Eijk R."/>
            <person name="Schleper C."/>
            <person name="Guy L."/>
            <person name="Ettema T.J."/>
        </authorList>
    </citation>
    <scope>NUCLEOTIDE SEQUENCE</scope>
</reference>
<protein>
    <submittedName>
        <fullName evidence="1">Uncharacterized protein</fullName>
    </submittedName>
</protein>
<organism evidence="1">
    <name type="scientific">marine sediment metagenome</name>
    <dbReference type="NCBI Taxonomy" id="412755"/>
    <lineage>
        <taxon>unclassified sequences</taxon>
        <taxon>metagenomes</taxon>
        <taxon>ecological metagenomes</taxon>
    </lineage>
</organism>
<evidence type="ECO:0000313" key="1">
    <source>
        <dbReference type="EMBL" id="KKM90316.1"/>
    </source>
</evidence>
<accession>A0A0F9LTD5</accession>
<dbReference type="AlphaFoldDB" id="A0A0F9LTD5"/>
<sequence length="48" mass="5161">MTTQWVNLIKNTIGAAHLYRLNEAATSFVDVIGGKDIALTSGVTTRPD</sequence>
<feature type="non-terminal residue" evidence="1">
    <location>
        <position position="48"/>
    </location>
</feature>
<comment type="caution">
    <text evidence="1">The sequence shown here is derived from an EMBL/GenBank/DDBJ whole genome shotgun (WGS) entry which is preliminary data.</text>
</comment>
<name>A0A0F9LTD5_9ZZZZ</name>